<accession>A0A075MQF5</accession>
<dbReference type="EMBL" id="CP007174">
    <property type="protein sequence ID" value="AIF83310.1"/>
    <property type="molecule type" value="Genomic_DNA"/>
</dbReference>
<sequence>MSSTYINFLWNLLHFIAIALFGMTFIPPSYTRQLLQNMAKSAGKCAVCGADLTFKYRPMEGWNVSGFICGSCYSQKLLEHYIEPDRRSITKK</sequence>
<evidence type="ECO:0000313" key="3">
    <source>
        <dbReference type="Proteomes" id="UP000028194"/>
    </source>
</evidence>
<feature type="transmembrane region" description="Helical" evidence="1">
    <location>
        <begin position="12"/>
        <end position="30"/>
    </location>
</feature>
<evidence type="ECO:0000313" key="2">
    <source>
        <dbReference type="EMBL" id="AIF83310.1"/>
    </source>
</evidence>
<keyword evidence="1" id="KW-1133">Transmembrane helix</keyword>
<keyword evidence="1" id="KW-0812">Transmembrane</keyword>
<dbReference type="KEGG" id="nev:NTE_01240"/>
<keyword evidence="1" id="KW-0472">Membrane</keyword>
<protein>
    <submittedName>
        <fullName evidence="2">Uncharacterized protein</fullName>
    </submittedName>
</protein>
<proteinExistence type="predicted"/>
<dbReference type="HOGENOM" id="CLU_186514_0_0_2"/>
<name>A0A075MQF5_9ARCH</name>
<keyword evidence="3" id="KW-1185">Reference proteome</keyword>
<dbReference type="eggNOG" id="arCOG08678">
    <property type="taxonomic scope" value="Archaea"/>
</dbReference>
<organism evidence="2 3">
    <name type="scientific">Candidatus Nitrososphaera evergladensis SR1</name>
    <dbReference type="NCBI Taxonomy" id="1459636"/>
    <lineage>
        <taxon>Archaea</taxon>
        <taxon>Nitrososphaerota</taxon>
        <taxon>Nitrososphaeria</taxon>
        <taxon>Nitrososphaerales</taxon>
        <taxon>Nitrososphaeraceae</taxon>
        <taxon>Nitrososphaera</taxon>
    </lineage>
</organism>
<dbReference type="Proteomes" id="UP000028194">
    <property type="component" value="Chromosome"/>
</dbReference>
<evidence type="ECO:0000256" key="1">
    <source>
        <dbReference type="SAM" id="Phobius"/>
    </source>
</evidence>
<gene>
    <name evidence="2" type="ORF">NTE_01240</name>
</gene>
<dbReference type="AlphaFoldDB" id="A0A075MQF5"/>
<reference evidence="2 3" key="1">
    <citation type="journal article" date="2014" name="PLoS ONE">
        <title>Genome Sequence of Candidatus Nitrososphaera evergladensis from Group I.1b Enriched from Everglades Soil Reveals Novel Genomic Features of the Ammonia-Oxidizing Archaea.</title>
        <authorList>
            <person name="Zhalnina K.V."/>
            <person name="Dias R."/>
            <person name="Leonard M.T."/>
            <person name="Dorr de Quadros P."/>
            <person name="Camargo F.A."/>
            <person name="Drew J.C."/>
            <person name="Farmerie W.G."/>
            <person name="Daroub S.H."/>
            <person name="Triplett E.W."/>
        </authorList>
    </citation>
    <scope>NUCLEOTIDE SEQUENCE [LARGE SCALE GENOMIC DNA]</scope>
    <source>
        <strain evidence="2 3">SR1</strain>
    </source>
</reference>